<comment type="caution">
    <text evidence="2">The sequence shown here is derived from an EMBL/GenBank/DDBJ whole genome shotgun (WGS) entry which is preliminary data.</text>
</comment>
<keyword evidence="3" id="KW-1185">Reference proteome</keyword>
<gene>
    <name evidence="2" type="ORF">APZ42_032444</name>
</gene>
<evidence type="ECO:0000313" key="3">
    <source>
        <dbReference type="Proteomes" id="UP000076858"/>
    </source>
</evidence>
<dbReference type="EMBL" id="LRGB01003122">
    <property type="protein sequence ID" value="KZS04588.1"/>
    <property type="molecule type" value="Genomic_DNA"/>
</dbReference>
<evidence type="ECO:0000313" key="2">
    <source>
        <dbReference type="EMBL" id="KZS04588.1"/>
    </source>
</evidence>
<reference evidence="2 3" key="1">
    <citation type="submission" date="2016-03" db="EMBL/GenBank/DDBJ databases">
        <title>EvidentialGene: Evidence-directed Construction of Genes on Genomes.</title>
        <authorList>
            <person name="Gilbert D.G."/>
            <person name="Choi J.-H."/>
            <person name="Mockaitis K."/>
            <person name="Colbourne J."/>
            <person name="Pfrender M."/>
        </authorList>
    </citation>
    <scope>NUCLEOTIDE SEQUENCE [LARGE SCALE GENOMIC DNA]</scope>
    <source>
        <strain evidence="2 3">Xinb3</strain>
        <tissue evidence="2">Complete organism</tissue>
    </source>
</reference>
<evidence type="ECO:0000256" key="1">
    <source>
        <dbReference type="SAM" id="Coils"/>
    </source>
</evidence>
<feature type="coiled-coil region" evidence="1">
    <location>
        <begin position="164"/>
        <end position="198"/>
    </location>
</feature>
<accession>A0A164LZT5</accession>
<keyword evidence="1" id="KW-0175">Coiled coil</keyword>
<sequence length="335" mass="37851">MADQNSNSSNKQDFVLHILVTFTDGTFGILTGKSFFKTKFPQKSDIEDWVVLLKSWWPAGVDVSTSWNLLDYEGPADCNKSKQSLHNGSILKSGTIMFYSESIDEIRKERDKLILQGNESKYLKTTDGKQKFEYPTKYPPNYVTPEKKENQSQKLKITINEMDLEIYYNQLASKELQILELNEKIAELENEQAMVLIKEIKDVLAEMNTLVHNIRAHPIQGQHLRLQDSSASAGNNALTSAKSNTACLHTGTRMKKLWGDVMVSESCIRKIAIALKTDQKTDTCRNRIAALILDDLYTIEELANMSLSGRKCPGQDRVAKPKLPPEIISAIHSRP</sequence>
<dbReference type="Proteomes" id="UP000076858">
    <property type="component" value="Unassembled WGS sequence"/>
</dbReference>
<organism evidence="2 3">
    <name type="scientific">Daphnia magna</name>
    <dbReference type="NCBI Taxonomy" id="35525"/>
    <lineage>
        <taxon>Eukaryota</taxon>
        <taxon>Metazoa</taxon>
        <taxon>Ecdysozoa</taxon>
        <taxon>Arthropoda</taxon>
        <taxon>Crustacea</taxon>
        <taxon>Branchiopoda</taxon>
        <taxon>Diplostraca</taxon>
        <taxon>Cladocera</taxon>
        <taxon>Anomopoda</taxon>
        <taxon>Daphniidae</taxon>
        <taxon>Daphnia</taxon>
    </lineage>
</organism>
<proteinExistence type="predicted"/>
<dbReference type="AlphaFoldDB" id="A0A164LZT5"/>
<protein>
    <submittedName>
        <fullName evidence="2">Uncharacterized protein</fullName>
    </submittedName>
</protein>
<name>A0A164LZT5_9CRUS</name>
<dbReference type="OrthoDB" id="6395555at2759"/>